<name>A0A5J5BIH6_9ASTE</name>
<evidence type="ECO:0000313" key="2">
    <source>
        <dbReference type="Proteomes" id="UP000325577"/>
    </source>
</evidence>
<sequence length="301" mass="34594">MILVAQAPDGAANLARAVSISRVFMETAEDRNVLKVVVFDNVRILDQYMLFQQINGLLNRCAQAGNVAAQFLLAKLTRRGLKRGRSAGDHRLSNKSYYRSIPKEDSPVAYFFSHFVPGSARIGRASCQSLSHYELVRLFLRQCNPYDLAEMRPHLNHYLDYFIVRKSNGRRNLMDSLSQMFSFGDRIRDFVELGEIRKRVNDSIKVLTRAAMFVRQSNGHPSLRRERFEALEEAIGRCGAIVLELKLKSQILGLRFEAVFGDNANVEVYVNYFCEVLTRFEEYRSSTILNFNRIPGFIKYI</sequence>
<proteinExistence type="predicted"/>
<keyword evidence="2" id="KW-1185">Reference proteome</keyword>
<protein>
    <submittedName>
        <fullName evidence="1">Uncharacterized protein</fullName>
    </submittedName>
</protein>
<dbReference type="Proteomes" id="UP000325577">
    <property type="component" value="Linkage Group LG12"/>
</dbReference>
<accession>A0A5J5BIH6</accession>
<dbReference type="AlphaFoldDB" id="A0A5J5BIH6"/>
<reference evidence="1 2" key="1">
    <citation type="submission" date="2019-09" db="EMBL/GenBank/DDBJ databases">
        <title>A chromosome-level genome assembly of the Chinese tupelo Nyssa sinensis.</title>
        <authorList>
            <person name="Yang X."/>
            <person name="Kang M."/>
            <person name="Yang Y."/>
            <person name="Xiong H."/>
            <person name="Wang M."/>
            <person name="Zhang Z."/>
            <person name="Wang Z."/>
            <person name="Wu H."/>
            <person name="Ma T."/>
            <person name="Liu J."/>
            <person name="Xi Z."/>
        </authorList>
    </citation>
    <scope>NUCLEOTIDE SEQUENCE [LARGE SCALE GENOMIC DNA]</scope>
    <source>
        <strain evidence="1">J267</strain>
        <tissue evidence="1">Leaf</tissue>
    </source>
</reference>
<dbReference type="OrthoDB" id="1498438at2759"/>
<dbReference type="EMBL" id="CM018035">
    <property type="protein sequence ID" value="KAA8542514.1"/>
    <property type="molecule type" value="Genomic_DNA"/>
</dbReference>
<gene>
    <name evidence="1" type="ORF">F0562_023666</name>
</gene>
<organism evidence="1 2">
    <name type="scientific">Nyssa sinensis</name>
    <dbReference type="NCBI Taxonomy" id="561372"/>
    <lineage>
        <taxon>Eukaryota</taxon>
        <taxon>Viridiplantae</taxon>
        <taxon>Streptophyta</taxon>
        <taxon>Embryophyta</taxon>
        <taxon>Tracheophyta</taxon>
        <taxon>Spermatophyta</taxon>
        <taxon>Magnoliopsida</taxon>
        <taxon>eudicotyledons</taxon>
        <taxon>Gunneridae</taxon>
        <taxon>Pentapetalae</taxon>
        <taxon>asterids</taxon>
        <taxon>Cornales</taxon>
        <taxon>Nyssaceae</taxon>
        <taxon>Nyssa</taxon>
    </lineage>
</organism>
<evidence type="ECO:0000313" key="1">
    <source>
        <dbReference type="EMBL" id="KAA8542514.1"/>
    </source>
</evidence>